<dbReference type="AlphaFoldDB" id="A0AAV2R304"/>
<keyword evidence="2" id="KW-1185">Reference proteome</keyword>
<reference evidence="1 2" key="1">
    <citation type="submission" date="2024-05" db="EMBL/GenBank/DDBJ databases">
        <authorList>
            <person name="Wallberg A."/>
        </authorList>
    </citation>
    <scope>NUCLEOTIDE SEQUENCE [LARGE SCALE GENOMIC DNA]</scope>
</reference>
<evidence type="ECO:0000313" key="2">
    <source>
        <dbReference type="Proteomes" id="UP001497623"/>
    </source>
</evidence>
<sequence length="218" mass="25248">MALSKPVFFCPEDCGCEESIFDFHNQLKSRNNAVKFMQNHNLIDNDYNCERCGQKCCLDTIRFYWRCQKKRKMSSTEDKSFIDLDRIIHMSLKKALSQNTSRNLRRVRNYCTMRNIANHKRLSTYLKSAWCASESEYEDEGRSLLGNSSYKPSSYQEENNINNSVENPSLMKKAGRILLASLKAHAEMYNPALALDPQLPPSMDMIVSADWSSSIWNE</sequence>
<evidence type="ECO:0000313" key="1">
    <source>
        <dbReference type="EMBL" id="CAL4109962.1"/>
    </source>
</evidence>
<dbReference type="Proteomes" id="UP001497623">
    <property type="component" value="Unassembled WGS sequence"/>
</dbReference>
<gene>
    <name evidence="1" type="ORF">MNOR_LOCUS19244</name>
</gene>
<protein>
    <submittedName>
        <fullName evidence="1">Uncharacterized protein</fullName>
    </submittedName>
</protein>
<name>A0AAV2R304_MEGNR</name>
<dbReference type="EMBL" id="CAXKWB010014182">
    <property type="protein sequence ID" value="CAL4109962.1"/>
    <property type="molecule type" value="Genomic_DNA"/>
</dbReference>
<comment type="caution">
    <text evidence="1">The sequence shown here is derived from an EMBL/GenBank/DDBJ whole genome shotgun (WGS) entry which is preliminary data.</text>
</comment>
<organism evidence="1 2">
    <name type="scientific">Meganyctiphanes norvegica</name>
    <name type="common">Northern krill</name>
    <name type="synonym">Thysanopoda norvegica</name>
    <dbReference type="NCBI Taxonomy" id="48144"/>
    <lineage>
        <taxon>Eukaryota</taxon>
        <taxon>Metazoa</taxon>
        <taxon>Ecdysozoa</taxon>
        <taxon>Arthropoda</taxon>
        <taxon>Crustacea</taxon>
        <taxon>Multicrustacea</taxon>
        <taxon>Malacostraca</taxon>
        <taxon>Eumalacostraca</taxon>
        <taxon>Eucarida</taxon>
        <taxon>Euphausiacea</taxon>
        <taxon>Euphausiidae</taxon>
        <taxon>Meganyctiphanes</taxon>
    </lineage>
</organism>
<accession>A0AAV2R304</accession>
<proteinExistence type="predicted"/>